<protein>
    <recommendedName>
        <fullName evidence="9">Glycosyltransferase RgtA/B/C/D-like domain-containing protein</fullName>
    </recommendedName>
</protein>
<name>A0A3L9MI14_9FLAO</name>
<accession>A0A3L9MI14</accession>
<evidence type="ECO:0000256" key="3">
    <source>
        <dbReference type="ARBA" id="ARBA00022676"/>
    </source>
</evidence>
<proteinExistence type="predicted"/>
<organism evidence="10 11">
    <name type="scientific">Faecalibacter macacae</name>
    <dbReference type="NCBI Taxonomy" id="1859289"/>
    <lineage>
        <taxon>Bacteria</taxon>
        <taxon>Pseudomonadati</taxon>
        <taxon>Bacteroidota</taxon>
        <taxon>Flavobacteriia</taxon>
        <taxon>Flavobacteriales</taxon>
        <taxon>Weeksellaceae</taxon>
        <taxon>Faecalibacter</taxon>
    </lineage>
</organism>
<dbReference type="Pfam" id="PF13231">
    <property type="entry name" value="PMT_2"/>
    <property type="match status" value="1"/>
</dbReference>
<evidence type="ECO:0000259" key="9">
    <source>
        <dbReference type="Pfam" id="PF13231"/>
    </source>
</evidence>
<dbReference type="RefSeq" id="WP_121933298.1">
    <property type="nucleotide sequence ID" value="NZ_RDOJ01000001.1"/>
</dbReference>
<evidence type="ECO:0000256" key="8">
    <source>
        <dbReference type="SAM" id="Phobius"/>
    </source>
</evidence>
<dbReference type="PANTHER" id="PTHR33908:SF11">
    <property type="entry name" value="MEMBRANE PROTEIN"/>
    <property type="match status" value="1"/>
</dbReference>
<dbReference type="InterPro" id="IPR038731">
    <property type="entry name" value="RgtA/B/C-like"/>
</dbReference>
<evidence type="ECO:0000256" key="6">
    <source>
        <dbReference type="ARBA" id="ARBA00022989"/>
    </source>
</evidence>
<evidence type="ECO:0000313" key="10">
    <source>
        <dbReference type="EMBL" id="RLZ12720.1"/>
    </source>
</evidence>
<sequence>MNIRIFLITVFILNLLQGIFTPIIDDEAYYWLWSTKLDFGYFDHPPMIALWIYLSDLIFDAEIGARFVTILFNTITAFLFWKILEPKSKKEITLFSITYFSLIFVQIFSFISTPDAPLLFFTVAYLYVLKNYIKNQSVVWTTFLGICFAGLMYSKYHGILVLLFTLVPILNFVIKKPTFYAAVVLSLILYSPHFYWLYQNNFPPISYHFVDRSAEQVFSITQPLVYILTAILGAAGLLFFYIGSALRNANKSDLFQKSVFWLVLGPFLFFLISTIKDTTQAQWLLISYIGIGILLFGYIRNQKNTKLFEILGGVTIGLMLVGRIVITIPHVSPFYETKTFGELSGELSHTEIVAFEKYQEASIFQFYNQDRQGVVYRTLGNRNSQFSLWDTESLLNQPFTYITPWMESGLAFEGLKKKDYFINPIDNYTPIHHTEAIFLDIETNEVELHRNTPKSFKIQLNDIDISLLKENKVKLSLFITKDQQYNIVDEIHIPMDKMVNPYEIKNGFRFDFDYSTNLEFGNYSAYIGLSPNGLIAKYQSKPLKIIVTE</sequence>
<feature type="transmembrane region" description="Helical" evidence="8">
    <location>
        <begin position="307"/>
        <end position="326"/>
    </location>
</feature>
<reference evidence="10 11" key="1">
    <citation type="submission" date="2018-10" db="EMBL/GenBank/DDBJ databases">
        <authorList>
            <person name="Chen X."/>
        </authorList>
    </citation>
    <scope>NUCLEOTIDE SEQUENCE [LARGE SCALE GENOMIC DNA]</scope>
    <source>
        <strain evidence="10 11">YIM 102668</strain>
    </source>
</reference>
<keyword evidence="7 8" id="KW-0472">Membrane</keyword>
<feature type="transmembrane region" description="Helical" evidence="8">
    <location>
        <begin position="63"/>
        <end position="81"/>
    </location>
</feature>
<feature type="transmembrane region" description="Helical" evidence="8">
    <location>
        <begin position="93"/>
        <end position="111"/>
    </location>
</feature>
<dbReference type="GO" id="GO:0005886">
    <property type="term" value="C:plasma membrane"/>
    <property type="evidence" value="ECO:0007669"/>
    <property type="project" value="UniProtKB-SubCell"/>
</dbReference>
<dbReference type="GO" id="GO:0009103">
    <property type="term" value="P:lipopolysaccharide biosynthetic process"/>
    <property type="evidence" value="ECO:0007669"/>
    <property type="project" value="UniProtKB-ARBA"/>
</dbReference>
<keyword evidence="6 8" id="KW-1133">Transmembrane helix</keyword>
<keyword evidence="4" id="KW-0808">Transferase</keyword>
<evidence type="ECO:0000313" key="11">
    <source>
        <dbReference type="Proteomes" id="UP000275348"/>
    </source>
</evidence>
<dbReference type="OrthoDB" id="9813729at2"/>
<keyword evidence="3" id="KW-0328">Glycosyltransferase</keyword>
<feature type="transmembrane region" description="Helical" evidence="8">
    <location>
        <begin position="258"/>
        <end position="275"/>
    </location>
</feature>
<keyword evidence="2" id="KW-1003">Cell membrane</keyword>
<comment type="caution">
    <text evidence="10">The sequence shown here is derived from an EMBL/GenBank/DDBJ whole genome shotgun (WGS) entry which is preliminary data.</text>
</comment>
<dbReference type="InterPro" id="IPR050297">
    <property type="entry name" value="LipidA_mod_glycosyltrf_83"/>
</dbReference>
<evidence type="ECO:0000256" key="1">
    <source>
        <dbReference type="ARBA" id="ARBA00004651"/>
    </source>
</evidence>
<feature type="transmembrane region" description="Helical" evidence="8">
    <location>
        <begin position="179"/>
        <end position="198"/>
    </location>
</feature>
<gene>
    <name evidence="10" type="ORF">EAH69_00775</name>
</gene>
<dbReference type="EMBL" id="RDOJ01000001">
    <property type="protein sequence ID" value="RLZ12720.1"/>
    <property type="molecule type" value="Genomic_DNA"/>
</dbReference>
<feature type="domain" description="Glycosyltransferase RgtA/B/C/D-like" evidence="9">
    <location>
        <begin position="43"/>
        <end position="196"/>
    </location>
</feature>
<evidence type="ECO:0000256" key="5">
    <source>
        <dbReference type="ARBA" id="ARBA00022692"/>
    </source>
</evidence>
<feature type="transmembrane region" description="Helical" evidence="8">
    <location>
        <begin position="138"/>
        <end position="167"/>
    </location>
</feature>
<dbReference type="GO" id="GO:0016763">
    <property type="term" value="F:pentosyltransferase activity"/>
    <property type="evidence" value="ECO:0007669"/>
    <property type="project" value="TreeGrafter"/>
</dbReference>
<dbReference type="Proteomes" id="UP000275348">
    <property type="component" value="Unassembled WGS sequence"/>
</dbReference>
<dbReference type="AlphaFoldDB" id="A0A3L9MI14"/>
<feature type="transmembrane region" description="Helical" evidence="8">
    <location>
        <begin position="281"/>
        <end position="300"/>
    </location>
</feature>
<feature type="transmembrane region" description="Helical" evidence="8">
    <location>
        <begin position="224"/>
        <end position="246"/>
    </location>
</feature>
<evidence type="ECO:0000256" key="7">
    <source>
        <dbReference type="ARBA" id="ARBA00023136"/>
    </source>
</evidence>
<evidence type="ECO:0000256" key="4">
    <source>
        <dbReference type="ARBA" id="ARBA00022679"/>
    </source>
</evidence>
<comment type="subcellular location">
    <subcellularLocation>
        <location evidence="1">Cell membrane</location>
        <topology evidence="1">Multi-pass membrane protein</topology>
    </subcellularLocation>
</comment>
<dbReference type="PANTHER" id="PTHR33908">
    <property type="entry name" value="MANNOSYLTRANSFERASE YKCB-RELATED"/>
    <property type="match status" value="1"/>
</dbReference>
<evidence type="ECO:0000256" key="2">
    <source>
        <dbReference type="ARBA" id="ARBA00022475"/>
    </source>
</evidence>
<keyword evidence="5 8" id="KW-0812">Transmembrane</keyword>
<keyword evidence="11" id="KW-1185">Reference proteome</keyword>